<dbReference type="InterPro" id="IPR011010">
    <property type="entry name" value="DNA_brk_join_enz"/>
</dbReference>
<keyword evidence="2" id="KW-0229">DNA integration</keyword>
<dbReference type="Proteomes" id="UP000245444">
    <property type="component" value="Chromosome"/>
</dbReference>
<dbReference type="Pfam" id="PF22022">
    <property type="entry name" value="Phage_int_M"/>
    <property type="match status" value="1"/>
</dbReference>
<dbReference type="Gene3D" id="1.10.150.130">
    <property type="match status" value="1"/>
</dbReference>
<protein>
    <submittedName>
        <fullName evidence="8">Site-specific integrase</fullName>
    </submittedName>
</protein>
<comment type="similarity">
    <text evidence="1">Belongs to the 'phage' integrase family.</text>
</comment>
<dbReference type="GO" id="GO:0015074">
    <property type="term" value="P:DNA integration"/>
    <property type="evidence" value="ECO:0007669"/>
    <property type="project" value="UniProtKB-KW"/>
</dbReference>
<dbReference type="OrthoDB" id="9785687at2"/>
<sequence length="381" mass="42121">MATVRKRTLPSGKVAWLAGYTDGGGKRRFKQFATKKEAEAYLLQARSQVASGVHTPDSVSPTVAEAAELWLQRCERDKLEATTLRQYRTHVNLHIVPRIGATKLSRLTAPGVNAFVDQLLADGRSREMCRRVLVSLSAIVTEAQRRGLVTVNNVRSASPVKRSTRDDARPEMPTKAELKAIIEATPDKWRPMILTLVFTGLRGSELRGLLWEDVDLRKGVVRVRRRVDRFNAFGPPKSKAGTRDIPLPPNLLRVLKEWKLACPNGKLGLVFPNGNGGIESHGNILSRVFWPIQITAGVTVMRDGNDEQGRAVKVPDAKFSLHALRHAAAALWIEQGLGAKRIQSLMGHASIQQTFDRYGYLLEARDDEAAMMAGIETGLLS</sequence>
<dbReference type="GO" id="GO:0006310">
    <property type="term" value="P:DNA recombination"/>
    <property type="evidence" value="ECO:0007669"/>
    <property type="project" value="UniProtKB-KW"/>
</dbReference>
<proteinExistence type="inferred from homology"/>
<dbReference type="Gene3D" id="1.10.443.10">
    <property type="entry name" value="Intergrase catalytic core"/>
    <property type="match status" value="1"/>
</dbReference>
<dbReference type="Pfam" id="PF00589">
    <property type="entry name" value="Phage_integrase"/>
    <property type="match status" value="1"/>
</dbReference>
<feature type="domain" description="Tyr recombinase" evidence="6">
    <location>
        <begin position="168"/>
        <end position="371"/>
    </location>
</feature>
<keyword evidence="3 5" id="KW-0238">DNA-binding</keyword>
<dbReference type="InterPro" id="IPR050090">
    <property type="entry name" value="Tyrosine_recombinase_XerCD"/>
</dbReference>
<evidence type="ECO:0000259" key="6">
    <source>
        <dbReference type="PROSITE" id="PS51898"/>
    </source>
</evidence>
<organism evidence="8 9">
    <name type="scientific">Methylobacterium terrae</name>
    <dbReference type="NCBI Taxonomy" id="2202827"/>
    <lineage>
        <taxon>Bacteria</taxon>
        <taxon>Pseudomonadati</taxon>
        <taxon>Pseudomonadota</taxon>
        <taxon>Alphaproteobacteria</taxon>
        <taxon>Hyphomicrobiales</taxon>
        <taxon>Methylobacteriaceae</taxon>
        <taxon>Methylobacterium</taxon>
    </lineage>
</organism>
<feature type="domain" description="Core-binding (CB)" evidence="7">
    <location>
        <begin position="61"/>
        <end position="144"/>
    </location>
</feature>
<dbReference type="InterPro" id="IPR044068">
    <property type="entry name" value="CB"/>
</dbReference>
<dbReference type="PANTHER" id="PTHR30349">
    <property type="entry name" value="PHAGE INTEGRASE-RELATED"/>
    <property type="match status" value="1"/>
</dbReference>
<dbReference type="KEGG" id="mtea:DK419_16005"/>
<keyword evidence="4" id="KW-0233">DNA recombination</keyword>
<accession>A0A2U8WNB9</accession>
<evidence type="ECO:0000256" key="3">
    <source>
        <dbReference type="ARBA" id="ARBA00023125"/>
    </source>
</evidence>
<dbReference type="PROSITE" id="PS51898">
    <property type="entry name" value="TYR_RECOMBINASE"/>
    <property type="match status" value="1"/>
</dbReference>
<reference evidence="8 9" key="1">
    <citation type="submission" date="2018-05" db="EMBL/GenBank/DDBJ databases">
        <title>Complete Genome Sequence of Methylobacterium sp. 17Sr1-28.</title>
        <authorList>
            <person name="Srinivasan S."/>
        </authorList>
    </citation>
    <scope>NUCLEOTIDE SEQUENCE [LARGE SCALE GENOMIC DNA]</scope>
    <source>
        <strain evidence="8 9">17Sr1-28</strain>
    </source>
</reference>
<keyword evidence="9" id="KW-1185">Reference proteome</keyword>
<dbReference type="EMBL" id="CP029553">
    <property type="protein sequence ID" value="AWN47629.1"/>
    <property type="molecule type" value="Genomic_DNA"/>
</dbReference>
<dbReference type="InterPro" id="IPR002104">
    <property type="entry name" value="Integrase_catalytic"/>
</dbReference>
<dbReference type="PANTHER" id="PTHR30349:SF64">
    <property type="entry name" value="PROPHAGE INTEGRASE INTD-RELATED"/>
    <property type="match status" value="1"/>
</dbReference>
<dbReference type="GO" id="GO:0003677">
    <property type="term" value="F:DNA binding"/>
    <property type="evidence" value="ECO:0007669"/>
    <property type="project" value="UniProtKB-UniRule"/>
</dbReference>
<dbReference type="SUPFAM" id="SSF56349">
    <property type="entry name" value="DNA breaking-rejoining enzymes"/>
    <property type="match status" value="1"/>
</dbReference>
<dbReference type="InterPro" id="IPR013762">
    <property type="entry name" value="Integrase-like_cat_sf"/>
</dbReference>
<evidence type="ECO:0000259" key="7">
    <source>
        <dbReference type="PROSITE" id="PS51900"/>
    </source>
</evidence>
<name>A0A2U8WNB9_9HYPH</name>
<dbReference type="AlphaFoldDB" id="A0A2U8WNB9"/>
<dbReference type="PROSITE" id="PS51900">
    <property type="entry name" value="CB"/>
    <property type="match status" value="1"/>
</dbReference>
<evidence type="ECO:0000256" key="2">
    <source>
        <dbReference type="ARBA" id="ARBA00022908"/>
    </source>
</evidence>
<evidence type="ECO:0000256" key="4">
    <source>
        <dbReference type="ARBA" id="ARBA00023172"/>
    </source>
</evidence>
<evidence type="ECO:0000313" key="9">
    <source>
        <dbReference type="Proteomes" id="UP000245444"/>
    </source>
</evidence>
<evidence type="ECO:0000256" key="5">
    <source>
        <dbReference type="PROSITE-ProRule" id="PRU01248"/>
    </source>
</evidence>
<evidence type="ECO:0000256" key="1">
    <source>
        <dbReference type="ARBA" id="ARBA00008857"/>
    </source>
</evidence>
<dbReference type="InterPro" id="IPR010998">
    <property type="entry name" value="Integrase_recombinase_N"/>
</dbReference>
<gene>
    <name evidence="8" type="ORF">DK419_16005</name>
</gene>
<dbReference type="InterPro" id="IPR053876">
    <property type="entry name" value="Phage_int_M"/>
</dbReference>
<evidence type="ECO:0000313" key="8">
    <source>
        <dbReference type="EMBL" id="AWN47629.1"/>
    </source>
</evidence>